<reference evidence="2" key="1">
    <citation type="journal article" date="2024" name="IScience">
        <title>Strigolactones Initiate the Formation of Haustorium-like Structures in Castilleja.</title>
        <authorList>
            <person name="Buerger M."/>
            <person name="Peterson D."/>
            <person name="Chory J."/>
        </authorList>
    </citation>
    <scope>NUCLEOTIDE SEQUENCE [LARGE SCALE GENOMIC DNA]</scope>
</reference>
<gene>
    <name evidence="1" type="ORF">CASFOL_040742</name>
</gene>
<accession>A0ABD3BCF9</accession>
<dbReference type="AlphaFoldDB" id="A0ABD3BCF9"/>
<dbReference type="EMBL" id="JAVIJP010000100">
    <property type="protein sequence ID" value="KAL3615081.1"/>
    <property type="molecule type" value="Genomic_DNA"/>
</dbReference>
<sequence length="99" mass="11565">MEDRLQLFLQDRWGFYLYDVRTSAVRRLGIEGHSKILSNEKQYNRLSAQVVPESIFRLHDNCGVGGRKRIVMDIEESIQMMSAKELIFSVGDAIKWKVF</sequence>
<name>A0ABD3BCF9_9LAMI</name>
<comment type="caution">
    <text evidence="1">The sequence shown here is derived from an EMBL/GenBank/DDBJ whole genome shotgun (WGS) entry which is preliminary data.</text>
</comment>
<organism evidence="1 2">
    <name type="scientific">Castilleja foliolosa</name>
    <dbReference type="NCBI Taxonomy" id="1961234"/>
    <lineage>
        <taxon>Eukaryota</taxon>
        <taxon>Viridiplantae</taxon>
        <taxon>Streptophyta</taxon>
        <taxon>Embryophyta</taxon>
        <taxon>Tracheophyta</taxon>
        <taxon>Spermatophyta</taxon>
        <taxon>Magnoliopsida</taxon>
        <taxon>eudicotyledons</taxon>
        <taxon>Gunneridae</taxon>
        <taxon>Pentapetalae</taxon>
        <taxon>asterids</taxon>
        <taxon>lamiids</taxon>
        <taxon>Lamiales</taxon>
        <taxon>Orobanchaceae</taxon>
        <taxon>Pedicularideae</taxon>
        <taxon>Castillejinae</taxon>
        <taxon>Castilleja</taxon>
    </lineage>
</organism>
<evidence type="ECO:0000313" key="1">
    <source>
        <dbReference type="EMBL" id="KAL3615081.1"/>
    </source>
</evidence>
<evidence type="ECO:0000313" key="2">
    <source>
        <dbReference type="Proteomes" id="UP001632038"/>
    </source>
</evidence>
<protein>
    <submittedName>
        <fullName evidence="1">Uncharacterized protein</fullName>
    </submittedName>
</protein>
<keyword evidence="2" id="KW-1185">Reference proteome</keyword>
<proteinExistence type="predicted"/>
<dbReference type="Proteomes" id="UP001632038">
    <property type="component" value="Unassembled WGS sequence"/>
</dbReference>